<dbReference type="InterPro" id="IPR025476">
    <property type="entry name" value="Helitron_helicase-like"/>
</dbReference>
<protein>
    <recommendedName>
        <fullName evidence="1">Helitron helicase-like domain-containing protein</fullName>
    </recommendedName>
</protein>
<feature type="domain" description="Helitron helicase-like" evidence="1">
    <location>
        <begin position="135"/>
        <end position="262"/>
    </location>
</feature>
<reference evidence="2 3" key="1">
    <citation type="journal article" date="2022" name="Nat. Ecol. Evol.">
        <title>A masculinizing supergene underlies an exaggerated male reproductive morph in a spider.</title>
        <authorList>
            <person name="Hendrickx F."/>
            <person name="De Corte Z."/>
            <person name="Sonet G."/>
            <person name="Van Belleghem S.M."/>
            <person name="Kostlbacher S."/>
            <person name="Vangestel C."/>
        </authorList>
    </citation>
    <scope>NUCLEOTIDE SEQUENCE [LARGE SCALE GENOMIC DNA]</scope>
    <source>
        <strain evidence="2">W744_W776</strain>
    </source>
</reference>
<dbReference type="AlphaFoldDB" id="A0AAV6TYI3"/>
<accession>A0AAV6TYI3</accession>
<evidence type="ECO:0000259" key="1">
    <source>
        <dbReference type="Pfam" id="PF14214"/>
    </source>
</evidence>
<dbReference type="Proteomes" id="UP000827092">
    <property type="component" value="Unassembled WGS sequence"/>
</dbReference>
<dbReference type="Pfam" id="PF14214">
    <property type="entry name" value="Helitron_like_N"/>
    <property type="match status" value="1"/>
</dbReference>
<sequence>MNIRPLGIDKQFGARGSIVNVPVSVDNMVSVLPENSMNPNQYNYGDKDADPVANTVQDTWDEELDDDAREFDFTHLDETLLEPTEGIKFAPDWVHSSVSLCLLKAKNLDVTAADLLDAKIVDSIVHKDAGYQVLKSERSSPSFWESKKKDLVTMIRQLGLPTFFFTCSAAETHWKELLAILHSVVNGQDISLENTGNLLYAVKRDLIRKDPVTTARYFEHKMHELFKVILSSVGPFKDHPIQDFYHRVEFQHRGSLHIHCLLWAVNAPSFDPEGSTLDCENFIDQFITCSSDHDLPSLQKHRHSHTCKKTIKGQNSCRFGLPAPPMTKTKILLTYKEHEEADEKKSEFKALQDLLTNIHKGRIRFDTFTDFLQHLNLKSEEEYLSLLRSNLKNLLFS</sequence>
<name>A0AAV6TYI3_9ARAC</name>
<keyword evidence="3" id="KW-1185">Reference proteome</keyword>
<proteinExistence type="predicted"/>
<comment type="caution">
    <text evidence="2">The sequence shown here is derived from an EMBL/GenBank/DDBJ whole genome shotgun (WGS) entry which is preliminary data.</text>
</comment>
<evidence type="ECO:0000313" key="3">
    <source>
        <dbReference type="Proteomes" id="UP000827092"/>
    </source>
</evidence>
<dbReference type="EMBL" id="JAFNEN010000849">
    <property type="protein sequence ID" value="KAG8176713.1"/>
    <property type="molecule type" value="Genomic_DNA"/>
</dbReference>
<evidence type="ECO:0000313" key="2">
    <source>
        <dbReference type="EMBL" id="KAG8176713.1"/>
    </source>
</evidence>
<gene>
    <name evidence="2" type="ORF">JTE90_003345</name>
</gene>
<organism evidence="2 3">
    <name type="scientific">Oedothorax gibbosus</name>
    <dbReference type="NCBI Taxonomy" id="931172"/>
    <lineage>
        <taxon>Eukaryota</taxon>
        <taxon>Metazoa</taxon>
        <taxon>Ecdysozoa</taxon>
        <taxon>Arthropoda</taxon>
        <taxon>Chelicerata</taxon>
        <taxon>Arachnida</taxon>
        <taxon>Araneae</taxon>
        <taxon>Araneomorphae</taxon>
        <taxon>Entelegynae</taxon>
        <taxon>Araneoidea</taxon>
        <taxon>Linyphiidae</taxon>
        <taxon>Erigoninae</taxon>
        <taxon>Oedothorax</taxon>
    </lineage>
</organism>